<dbReference type="InterPro" id="IPR001876">
    <property type="entry name" value="Znf_RanBP2"/>
</dbReference>
<evidence type="ECO:0000256" key="1">
    <source>
        <dbReference type="ARBA" id="ARBA00022723"/>
    </source>
</evidence>
<organism evidence="5">
    <name type="scientific">Arion vulgaris</name>
    <dbReference type="NCBI Taxonomy" id="1028688"/>
    <lineage>
        <taxon>Eukaryota</taxon>
        <taxon>Metazoa</taxon>
        <taxon>Spiralia</taxon>
        <taxon>Lophotrochozoa</taxon>
        <taxon>Mollusca</taxon>
        <taxon>Gastropoda</taxon>
        <taxon>Heterobranchia</taxon>
        <taxon>Euthyneura</taxon>
        <taxon>Panpulmonata</taxon>
        <taxon>Eupulmonata</taxon>
        <taxon>Stylommatophora</taxon>
        <taxon>Helicina</taxon>
        <taxon>Arionoidea</taxon>
        <taxon>Arionidae</taxon>
        <taxon>Arion</taxon>
    </lineage>
</organism>
<dbReference type="PROSITE" id="PS01358">
    <property type="entry name" value="ZF_RANBP2_1"/>
    <property type="match status" value="1"/>
</dbReference>
<keyword evidence="3" id="KW-0862">Zinc</keyword>
<evidence type="ECO:0000313" key="5">
    <source>
        <dbReference type="EMBL" id="CEK59001.1"/>
    </source>
</evidence>
<name>A0A0B6YTA6_9EUPU</name>
<protein>
    <recommendedName>
        <fullName evidence="4">RanBP2-type domain-containing protein</fullName>
    </recommendedName>
</protein>
<evidence type="ECO:0000259" key="4">
    <source>
        <dbReference type="PROSITE" id="PS01358"/>
    </source>
</evidence>
<reference evidence="5" key="1">
    <citation type="submission" date="2014-12" db="EMBL/GenBank/DDBJ databases">
        <title>Insight into the proteome of Arion vulgaris.</title>
        <authorList>
            <person name="Aradska J."/>
            <person name="Bulat T."/>
            <person name="Smidak R."/>
            <person name="Sarate P."/>
            <person name="Gangsoo J."/>
            <person name="Sialana F."/>
            <person name="Bilban M."/>
            <person name="Lubec G."/>
        </authorList>
    </citation>
    <scope>NUCLEOTIDE SEQUENCE</scope>
    <source>
        <tissue evidence="5">Skin</tissue>
    </source>
</reference>
<feature type="domain" description="RanBP2-type" evidence="4">
    <location>
        <begin position="304"/>
        <end position="323"/>
    </location>
</feature>
<proteinExistence type="predicted"/>
<keyword evidence="2" id="KW-0863">Zinc-finger</keyword>
<sequence>SSRDRPEGFNYIGNTTDEIIPELPQGMNEDHIRETLKLVNRQDVPVHVTEDWRYVNKTMPGLNQFNIAMTTPYTVGEAHSNIAMQRSFKPGPSIDEGIESDLSTSKAFSFGSKLSSIGSQHVLPNKHVLPNIQQTSFDQGYRTGNPDSIYSQFSATSQMLNPQQTIYHPPNIVTASNEYSYPSKTLISRQYAGPSQIPSRNVKLTQNSDEESMFVQMSALHNRSSQTGGTKNQIHSENMTVYPSLSVPGYFNQPQILEVDHILRKNRPAVCKTSSLQTGATSNPLSTQIATARMARSMDMTTYWECPSCSVLNMSPNTICSVCSQDYIGSEVNWSERNKTQATL</sequence>
<gene>
    <name evidence="5" type="primary">ORF34856</name>
</gene>
<evidence type="ECO:0000256" key="3">
    <source>
        <dbReference type="ARBA" id="ARBA00022833"/>
    </source>
</evidence>
<dbReference type="AlphaFoldDB" id="A0A0B6YTA6"/>
<accession>A0A0B6YTA6</accession>
<evidence type="ECO:0000256" key="2">
    <source>
        <dbReference type="ARBA" id="ARBA00022771"/>
    </source>
</evidence>
<keyword evidence="1" id="KW-0479">Metal-binding</keyword>
<dbReference type="EMBL" id="HACG01012136">
    <property type="protein sequence ID" value="CEK59001.1"/>
    <property type="molecule type" value="Transcribed_RNA"/>
</dbReference>
<feature type="non-terminal residue" evidence="5">
    <location>
        <position position="1"/>
    </location>
</feature>
<dbReference type="GO" id="GO:0008270">
    <property type="term" value="F:zinc ion binding"/>
    <property type="evidence" value="ECO:0007669"/>
    <property type="project" value="UniProtKB-KW"/>
</dbReference>